<feature type="transmembrane region" description="Helical" evidence="2">
    <location>
        <begin position="234"/>
        <end position="252"/>
    </location>
</feature>
<keyword evidence="2" id="KW-0812">Transmembrane</keyword>
<dbReference type="OrthoDB" id="2956978at2759"/>
<reference evidence="3 4" key="1">
    <citation type="journal article" date="2019" name="Nat. Ecol. Evol.">
        <title>Megaphylogeny resolves global patterns of mushroom evolution.</title>
        <authorList>
            <person name="Varga T."/>
            <person name="Krizsan K."/>
            <person name="Foldi C."/>
            <person name="Dima B."/>
            <person name="Sanchez-Garcia M."/>
            <person name="Sanchez-Ramirez S."/>
            <person name="Szollosi G.J."/>
            <person name="Szarkandi J.G."/>
            <person name="Papp V."/>
            <person name="Albert L."/>
            <person name="Andreopoulos W."/>
            <person name="Angelini C."/>
            <person name="Antonin V."/>
            <person name="Barry K.W."/>
            <person name="Bougher N.L."/>
            <person name="Buchanan P."/>
            <person name="Buyck B."/>
            <person name="Bense V."/>
            <person name="Catcheside P."/>
            <person name="Chovatia M."/>
            <person name="Cooper J."/>
            <person name="Damon W."/>
            <person name="Desjardin D."/>
            <person name="Finy P."/>
            <person name="Geml J."/>
            <person name="Haridas S."/>
            <person name="Hughes K."/>
            <person name="Justo A."/>
            <person name="Karasinski D."/>
            <person name="Kautmanova I."/>
            <person name="Kiss B."/>
            <person name="Kocsube S."/>
            <person name="Kotiranta H."/>
            <person name="LaButti K.M."/>
            <person name="Lechner B.E."/>
            <person name="Liimatainen K."/>
            <person name="Lipzen A."/>
            <person name="Lukacs Z."/>
            <person name="Mihaltcheva S."/>
            <person name="Morgado L.N."/>
            <person name="Niskanen T."/>
            <person name="Noordeloos M.E."/>
            <person name="Ohm R.A."/>
            <person name="Ortiz-Santana B."/>
            <person name="Ovrebo C."/>
            <person name="Racz N."/>
            <person name="Riley R."/>
            <person name="Savchenko A."/>
            <person name="Shiryaev A."/>
            <person name="Soop K."/>
            <person name="Spirin V."/>
            <person name="Szebenyi C."/>
            <person name="Tomsovsky M."/>
            <person name="Tulloss R.E."/>
            <person name="Uehling J."/>
            <person name="Grigoriev I.V."/>
            <person name="Vagvolgyi C."/>
            <person name="Papp T."/>
            <person name="Martin F.M."/>
            <person name="Miettinen O."/>
            <person name="Hibbett D.S."/>
            <person name="Nagy L.G."/>
        </authorList>
    </citation>
    <scope>NUCLEOTIDE SEQUENCE [LARGE SCALE GENOMIC DNA]</scope>
    <source>
        <strain evidence="3 4">FP101781</strain>
    </source>
</reference>
<accession>A0A4Y7TC13</accession>
<feature type="transmembrane region" description="Helical" evidence="2">
    <location>
        <begin position="197"/>
        <end position="222"/>
    </location>
</feature>
<proteinExistence type="predicted"/>
<evidence type="ECO:0000313" key="3">
    <source>
        <dbReference type="EMBL" id="TEB31715.1"/>
    </source>
</evidence>
<evidence type="ECO:0000256" key="2">
    <source>
        <dbReference type="SAM" id="Phobius"/>
    </source>
</evidence>
<gene>
    <name evidence="3" type="ORF">FA13DRAFT_1732597</name>
</gene>
<dbReference type="Proteomes" id="UP000298030">
    <property type="component" value="Unassembled WGS sequence"/>
</dbReference>
<dbReference type="AlphaFoldDB" id="A0A4Y7TC13"/>
<feature type="compositionally biased region" description="Polar residues" evidence="1">
    <location>
        <begin position="1"/>
        <end position="10"/>
    </location>
</feature>
<feature type="transmembrane region" description="Helical" evidence="2">
    <location>
        <begin position="290"/>
        <end position="312"/>
    </location>
</feature>
<feature type="region of interest" description="Disordered" evidence="1">
    <location>
        <begin position="1"/>
        <end position="58"/>
    </location>
</feature>
<keyword evidence="2" id="KW-1133">Transmembrane helix</keyword>
<organism evidence="3 4">
    <name type="scientific">Coprinellus micaceus</name>
    <name type="common">Glistening ink-cap mushroom</name>
    <name type="synonym">Coprinus micaceus</name>
    <dbReference type="NCBI Taxonomy" id="71717"/>
    <lineage>
        <taxon>Eukaryota</taxon>
        <taxon>Fungi</taxon>
        <taxon>Dikarya</taxon>
        <taxon>Basidiomycota</taxon>
        <taxon>Agaricomycotina</taxon>
        <taxon>Agaricomycetes</taxon>
        <taxon>Agaricomycetidae</taxon>
        <taxon>Agaricales</taxon>
        <taxon>Agaricineae</taxon>
        <taxon>Psathyrellaceae</taxon>
        <taxon>Coprinellus</taxon>
    </lineage>
</organism>
<feature type="transmembrane region" description="Helical" evidence="2">
    <location>
        <begin position="170"/>
        <end position="191"/>
    </location>
</feature>
<keyword evidence="2" id="KW-0472">Membrane</keyword>
<feature type="transmembrane region" description="Helical" evidence="2">
    <location>
        <begin position="332"/>
        <end position="352"/>
    </location>
</feature>
<dbReference type="EMBL" id="QPFP01000018">
    <property type="protein sequence ID" value="TEB31715.1"/>
    <property type="molecule type" value="Genomic_DNA"/>
</dbReference>
<feature type="transmembrane region" description="Helical" evidence="2">
    <location>
        <begin position="128"/>
        <end position="158"/>
    </location>
</feature>
<feature type="transmembrane region" description="Helical" evidence="2">
    <location>
        <begin position="258"/>
        <end position="278"/>
    </location>
</feature>
<feature type="transmembrane region" description="Helical" evidence="2">
    <location>
        <begin position="74"/>
        <end position="95"/>
    </location>
</feature>
<name>A0A4Y7TC13_COPMI</name>
<evidence type="ECO:0000313" key="4">
    <source>
        <dbReference type="Proteomes" id="UP000298030"/>
    </source>
</evidence>
<protein>
    <submittedName>
        <fullName evidence="3">Uncharacterized protein</fullName>
    </submittedName>
</protein>
<sequence>MSSQRDTPLSSKDGVHRHLHEGTAATDMMMPNGEANEKGEMKADPASPKVEEVEEQSPVKKDSREYFLTFYSQFSNIIMISTFTGGVQAAVLSFMNDLLSGETLRRTLFHRDEGNPKVPVYSAYSLGLMLGLLAVALNLTVAAIAAVNAALACHFSLYKPDHKPPMEARIVFCMFLQFMASGLAGISLVMLCAEFDLAFMIVAAVLFFAGIAISAFHLISLFGRKWLSKVLKQPLHAVSLVLSTVAFCFEVGSPSPSSWFTIATFGTTVTFHMMAVLHAKSPRGDRPRRLYAFVALVIACMWVGCVAATLAFSFPRRGWSGHLQEKVSRYVIASLAGVEALVLLIVGVVYWVQVARCPKEPKDEGSK</sequence>
<comment type="caution">
    <text evidence="3">The sequence shown here is derived from an EMBL/GenBank/DDBJ whole genome shotgun (WGS) entry which is preliminary data.</text>
</comment>
<keyword evidence="4" id="KW-1185">Reference proteome</keyword>
<evidence type="ECO:0000256" key="1">
    <source>
        <dbReference type="SAM" id="MobiDB-lite"/>
    </source>
</evidence>